<proteinExistence type="predicted"/>
<protein>
    <submittedName>
        <fullName evidence="1">Uncharacterized protein</fullName>
    </submittedName>
</protein>
<dbReference type="EMBL" id="CM007652">
    <property type="protein sequence ID" value="ONI21508.1"/>
    <property type="molecule type" value="Genomic_DNA"/>
</dbReference>
<accession>M5X0V4</accession>
<dbReference type="AlphaFoldDB" id="M5X0V4"/>
<keyword evidence="2" id="KW-1185">Reference proteome</keyword>
<sequence>MLVTRMRILMRTTTMIAMSMHSYTLVLLRKHKVARIALQNLLAAVHAVLALNRYLAYRTSCSPSISCTASCMFIFHLYFAGC</sequence>
<dbReference type="Proteomes" id="UP000006882">
    <property type="component" value="Chromosome G2"/>
</dbReference>
<dbReference type="Gramene" id="ONI21508">
    <property type="protein sequence ID" value="ONI21508"/>
    <property type="gene ID" value="PRUPE_2G070900"/>
</dbReference>
<dbReference type="HOGENOM" id="CLU_2562687_0_0_1"/>
<evidence type="ECO:0000313" key="2">
    <source>
        <dbReference type="Proteomes" id="UP000006882"/>
    </source>
</evidence>
<name>M5X0V4_PRUPE</name>
<gene>
    <name evidence="1" type="ORF">PRUPE_2G070900</name>
</gene>
<reference evidence="1 2" key="1">
    <citation type="journal article" date="2013" name="Nat. Genet.">
        <title>The high-quality draft genome of peach (Prunus persica) identifies unique patterns of genetic diversity, domestication and genome evolution.</title>
        <authorList>
            <consortium name="International Peach Genome Initiative"/>
            <person name="Verde I."/>
            <person name="Abbott A.G."/>
            <person name="Scalabrin S."/>
            <person name="Jung S."/>
            <person name="Shu S."/>
            <person name="Marroni F."/>
            <person name="Zhebentyayeva T."/>
            <person name="Dettori M.T."/>
            <person name="Grimwood J."/>
            <person name="Cattonaro F."/>
            <person name="Zuccolo A."/>
            <person name="Rossini L."/>
            <person name="Jenkins J."/>
            <person name="Vendramin E."/>
            <person name="Meisel L.A."/>
            <person name="Decroocq V."/>
            <person name="Sosinski B."/>
            <person name="Prochnik S."/>
            <person name="Mitros T."/>
            <person name="Policriti A."/>
            <person name="Cipriani G."/>
            <person name="Dondini L."/>
            <person name="Ficklin S."/>
            <person name="Goodstein D.M."/>
            <person name="Xuan P."/>
            <person name="Del Fabbro C."/>
            <person name="Aramini V."/>
            <person name="Copetti D."/>
            <person name="Gonzalez S."/>
            <person name="Horner D.S."/>
            <person name="Falchi R."/>
            <person name="Lucas S."/>
            <person name="Mica E."/>
            <person name="Maldonado J."/>
            <person name="Lazzari B."/>
            <person name="Bielenberg D."/>
            <person name="Pirona R."/>
            <person name="Miculan M."/>
            <person name="Barakat A."/>
            <person name="Testolin R."/>
            <person name="Stella A."/>
            <person name="Tartarini S."/>
            <person name="Tonutti P."/>
            <person name="Arus P."/>
            <person name="Orellana A."/>
            <person name="Wells C."/>
            <person name="Main D."/>
            <person name="Vizzotto G."/>
            <person name="Silva H."/>
            <person name="Salamini F."/>
            <person name="Schmutz J."/>
            <person name="Morgante M."/>
            <person name="Rokhsar D.S."/>
        </authorList>
    </citation>
    <scope>NUCLEOTIDE SEQUENCE [LARGE SCALE GENOMIC DNA]</scope>
    <source>
        <strain evidence="2">cv. Nemared</strain>
    </source>
</reference>
<evidence type="ECO:0000313" key="1">
    <source>
        <dbReference type="EMBL" id="ONI21508.1"/>
    </source>
</evidence>
<organism evidence="1 2">
    <name type="scientific">Prunus persica</name>
    <name type="common">Peach</name>
    <name type="synonym">Amygdalus persica</name>
    <dbReference type="NCBI Taxonomy" id="3760"/>
    <lineage>
        <taxon>Eukaryota</taxon>
        <taxon>Viridiplantae</taxon>
        <taxon>Streptophyta</taxon>
        <taxon>Embryophyta</taxon>
        <taxon>Tracheophyta</taxon>
        <taxon>Spermatophyta</taxon>
        <taxon>Magnoliopsida</taxon>
        <taxon>eudicotyledons</taxon>
        <taxon>Gunneridae</taxon>
        <taxon>Pentapetalae</taxon>
        <taxon>rosids</taxon>
        <taxon>fabids</taxon>
        <taxon>Rosales</taxon>
        <taxon>Rosaceae</taxon>
        <taxon>Amygdaloideae</taxon>
        <taxon>Amygdaleae</taxon>
        <taxon>Prunus</taxon>
    </lineage>
</organism>